<sequence length="459" mass="50861">MPPSNGSARRKRASRREVHATPNRKKRRTSTELTQGSTSPDSLSSRRTSRKSSRSDDSSLPSPVREEENCNRPAAPASEDNRGLLPASIRDEDDSNLPAASAIEEVHNAPAALAQAEVNRNSPPTSPSGLSSPVQASPLPASRTSIGHAASSPASNLTEDVEDIQSAKRFRLLVRPIIKKTVSQRDKSGKRLGDFVANGDTFDEIIEKLWSEISEHVKGLAVNDDGHWSVEPPAQADWELLMQFKRGKHLVDNTNSELDWNDWLKKSRKKTTILQIFEYGSALSTAKDRDAFLAACILPEQTDRAGATAEGSLRDVAAQLEEHWRFSFSTTTIGWRLWANYITRNLNRSTWQEQIADPPPAHLIHLLHAPRSQAQDRAQDLTKSGEMALDCVQGSLADIEELHQDVNGILLRLEAQNKFLISKKNIIQAFLADVDLLAVSDVIDPFSRMENLEATEHQE</sequence>
<reference evidence="2" key="1">
    <citation type="submission" date="2020-03" db="EMBL/GenBank/DDBJ databases">
        <title>Hybrid Assembly of Korean Phytophthora infestans isolates.</title>
        <authorList>
            <person name="Prokchorchik M."/>
            <person name="Lee Y."/>
            <person name="Seo J."/>
            <person name="Cho J.-H."/>
            <person name="Park Y.-E."/>
            <person name="Jang D.-C."/>
            <person name="Im J.-S."/>
            <person name="Choi J.-G."/>
            <person name="Park H.-J."/>
            <person name="Lee G.-B."/>
            <person name="Lee Y.-G."/>
            <person name="Hong S.-Y."/>
            <person name="Cho K."/>
            <person name="Sohn K.H."/>
        </authorList>
    </citation>
    <scope>NUCLEOTIDE SEQUENCE</scope>
    <source>
        <strain evidence="2">KR_2_A2</strain>
    </source>
</reference>
<proteinExistence type="predicted"/>
<comment type="caution">
    <text evidence="2">The sequence shown here is derived from an EMBL/GenBank/DDBJ whole genome shotgun (WGS) entry which is preliminary data.</text>
</comment>
<evidence type="ECO:0000313" key="2">
    <source>
        <dbReference type="EMBL" id="KAF4137213.1"/>
    </source>
</evidence>
<feature type="compositionally biased region" description="Polar residues" evidence="1">
    <location>
        <begin position="31"/>
        <end position="41"/>
    </location>
</feature>
<feature type="region of interest" description="Disordered" evidence="1">
    <location>
        <begin position="1"/>
        <end position="99"/>
    </location>
</feature>
<accession>A0A8S9UA25</accession>
<protein>
    <submittedName>
        <fullName evidence="2">Uncharacterized protein</fullName>
    </submittedName>
</protein>
<feature type="region of interest" description="Disordered" evidence="1">
    <location>
        <begin position="118"/>
        <end position="160"/>
    </location>
</feature>
<gene>
    <name evidence="2" type="ORF">GN958_ATG13601</name>
</gene>
<dbReference type="EMBL" id="JAACNO010001854">
    <property type="protein sequence ID" value="KAF4137213.1"/>
    <property type="molecule type" value="Genomic_DNA"/>
</dbReference>
<dbReference type="Proteomes" id="UP000704712">
    <property type="component" value="Unassembled WGS sequence"/>
</dbReference>
<name>A0A8S9UA25_PHYIN</name>
<evidence type="ECO:0000313" key="3">
    <source>
        <dbReference type="Proteomes" id="UP000704712"/>
    </source>
</evidence>
<evidence type="ECO:0000256" key="1">
    <source>
        <dbReference type="SAM" id="MobiDB-lite"/>
    </source>
</evidence>
<organism evidence="2 3">
    <name type="scientific">Phytophthora infestans</name>
    <name type="common">Potato late blight agent</name>
    <name type="synonym">Botrytis infestans</name>
    <dbReference type="NCBI Taxonomy" id="4787"/>
    <lineage>
        <taxon>Eukaryota</taxon>
        <taxon>Sar</taxon>
        <taxon>Stramenopiles</taxon>
        <taxon>Oomycota</taxon>
        <taxon>Peronosporomycetes</taxon>
        <taxon>Peronosporales</taxon>
        <taxon>Peronosporaceae</taxon>
        <taxon>Phytophthora</taxon>
    </lineage>
</organism>
<dbReference type="AlphaFoldDB" id="A0A8S9UA25"/>